<reference evidence="1" key="1">
    <citation type="submission" date="2024-04" db="EMBL/GenBank/DDBJ databases">
        <authorList>
            <consortium name="Molecular Ecology Group"/>
        </authorList>
    </citation>
    <scope>NUCLEOTIDE SEQUENCE</scope>
</reference>
<protein>
    <submittedName>
        <fullName evidence="1">Uncharacterized protein</fullName>
    </submittedName>
</protein>
<organism evidence="1 2">
    <name type="scientific">Lasius platythorax</name>
    <dbReference type="NCBI Taxonomy" id="488582"/>
    <lineage>
        <taxon>Eukaryota</taxon>
        <taxon>Metazoa</taxon>
        <taxon>Ecdysozoa</taxon>
        <taxon>Arthropoda</taxon>
        <taxon>Hexapoda</taxon>
        <taxon>Insecta</taxon>
        <taxon>Pterygota</taxon>
        <taxon>Neoptera</taxon>
        <taxon>Endopterygota</taxon>
        <taxon>Hymenoptera</taxon>
        <taxon>Apocrita</taxon>
        <taxon>Aculeata</taxon>
        <taxon>Formicoidea</taxon>
        <taxon>Formicidae</taxon>
        <taxon>Formicinae</taxon>
        <taxon>Lasius</taxon>
        <taxon>Lasius</taxon>
    </lineage>
</organism>
<gene>
    <name evidence="1" type="ORF">LPLAT_LOCUS9230</name>
</gene>
<name>A0AAV2NSS9_9HYME</name>
<dbReference type="AlphaFoldDB" id="A0AAV2NSS9"/>
<proteinExistence type="predicted"/>
<evidence type="ECO:0000313" key="2">
    <source>
        <dbReference type="Proteomes" id="UP001497644"/>
    </source>
</evidence>
<dbReference type="Proteomes" id="UP001497644">
    <property type="component" value="Chromosome 4"/>
</dbReference>
<sequence>MLRTSCIRLLTDRAASKKNSRMDEFGKEVCPALFCLVFMLQAARSDIHLDVRQFGAIDLYHYHEEHCFMPQLNVSGPFKRKSVGRVITQEIPPTEMCCKLQSL</sequence>
<dbReference type="EMBL" id="OZ034827">
    <property type="protein sequence ID" value="CAL1683525.1"/>
    <property type="molecule type" value="Genomic_DNA"/>
</dbReference>
<accession>A0AAV2NSS9</accession>
<evidence type="ECO:0000313" key="1">
    <source>
        <dbReference type="EMBL" id="CAL1683525.1"/>
    </source>
</evidence>
<keyword evidence="2" id="KW-1185">Reference proteome</keyword>